<evidence type="ECO:0000313" key="2">
    <source>
        <dbReference type="Proteomes" id="UP000624243"/>
    </source>
</evidence>
<protein>
    <submittedName>
        <fullName evidence="1">BNR domain-containing protein</fullName>
    </submittedName>
</protein>
<organism evidence="1 2">
    <name type="scientific">Pseudomonas kurunegalensis</name>
    <dbReference type="NCBI Taxonomy" id="485880"/>
    <lineage>
        <taxon>Bacteria</taxon>
        <taxon>Pseudomonadati</taxon>
        <taxon>Pseudomonadota</taxon>
        <taxon>Gammaproteobacteria</taxon>
        <taxon>Pseudomonadales</taxon>
        <taxon>Pseudomonadaceae</taxon>
        <taxon>Pseudomonas</taxon>
    </lineage>
</organism>
<name>A0ACC5UVQ9_9PSED</name>
<reference evidence="1 2" key="1">
    <citation type="journal article" date="2020" name="Microorganisms">
        <title>Reliable Identification of Environmental Pseudomonas Isolates Using the rpoD Gene.</title>
        <authorList>
            <consortium name="The Broad Institute Genome Sequencing Platform"/>
            <person name="Girard L."/>
            <person name="Lood C."/>
            <person name="Rokni-Zadeh H."/>
            <person name="van Noort V."/>
            <person name="Lavigne R."/>
            <person name="De Mot R."/>
        </authorList>
    </citation>
    <scope>NUCLEOTIDE SEQUENCE [LARGE SCALE GENOMIC DNA]</scope>
    <source>
        <strain evidence="1 2">RW1P2</strain>
    </source>
</reference>
<sequence>MIGSTQVSGLLLTLALPWVLSAQAQTLAVRDVLQSPAMQVPNAERAVFSDITRTDGRLVAVGERGLILYSDDNGQHWRQASVPVSVGLTAVTFVDADHGWAVGHAGVVLASNDGGASWTLQLDGIRAAELEVIAAQAEFNVAGHTDAAQARMEAAERLVDDGTDKPFLDVHFSDTRNGMVIGAYGMALQTHDGGRTWQSRMGQIDNPSALHLYAVVQQGQDWYLAGEQGFLAHSNDAGAHFHALPSPYQGSFFTMSPLPDGALLLGGLKGHAFVLRDAGTRIEPLADAMPVSFSDSADLSDGRTLLSNQAGALYSVTANGGRLQLLAPPQGKPLAALTQAADGSLVTAGLAGLSRLSLPARQVSE</sequence>
<keyword evidence="2" id="KW-1185">Reference proteome</keyword>
<proteinExistence type="predicted"/>
<evidence type="ECO:0000313" key="1">
    <source>
        <dbReference type="EMBL" id="MBV4518374.1"/>
    </source>
</evidence>
<comment type="caution">
    <text evidence="1">The sequence shown here is derived from an EMBL/GenBank/DDBJ whole genome shotgun (WGS) entry which is preliminary data.</text>
</comment>
<dbReference type="EMBL" id="JABWSB020000028">
    <property type="protein sequence ID" value="MBV4518374.1"/>
    <property type="molecule type" value="Genomic_DNA"/>
</dbReference>
<dbReference type="Proteomes" id="UP000624243">
    <property type="component" value="Unassembled WGS sequence"/>
</dbReference>
<accession>A0ACC5UVQ9</accession>
<gene>
    <name evidence="1" type="ORF">HU758_024700</name>
</gene>